<geneLocation type="plasmid" evidence="2">
    <name>pHG2</name>
</geneLocation>
<evidence type="ECO:0000313" key="2">
    <source>
        <dbReference type="EMBL" id="QNI18401.1"/>
    </source>
</evidence>
<feature type="transmembrane region" description="Helical" evidence="1">
    <location>
        <begin position="235"/>
        <end position="257"/>
    </location>
</feature>
<keyword evidence="1" id="KW-0812">Transmembrane</keyword>
<proteinExistence type="predicted"/>
<feature type="transmembrane region" description="Helical" evidence="1">
    <location>
        <begin position="48"/>
        <end position="70"/>
    </location>
</feature>
<evidence type="ECO:0000256" key="1">
    <source>
        <dbReference type="SAM" id="Phobius"/>
    </source>
</evidence>
<feature type="transmembrane region" description="Helical" evidence="1">
    <location>
        <begin position="205"/>
        <end position="229"/>
    </location>
</feature>
<protein>
    <recommendedName>
        <fullName evidence="3">Conjugal transfer protein</fullName>
    </recommendedName>
</protein>
<accession>A0A7G8AFL0</accession>
<organism evidence="2">
    <name type="scientific">Levilactobacillus zymae</name>
    <dbReference type="NCBI Taxonomy" id="267363"/>
    <lineage>
        <taxon>Bacteria</taxon>
        <taxon>Bacillati</taxon>
        <taxon>Bacillota</taxon>
        <taxon>Bacilli</taxon>
        <taxon>Lactobacillales</taxon>
        <taxon>Lactobacillaceae</taxon>
        <taxon>Levilactobacillus</taxon>
    </lineage>
</organism>
<feature type="transmembrane region" description="Helical" evidence="1">
    <location>
        <begin position="146"/>
        <end position="171"/>
    </location>
</feature>
<dbReference type="AlphaFoldDB" id="A0A7G8AFL0"/>
<dbReference type="Pfam" id="PF19597">
    <property type="entry name" value="TrbL_4"/>
    <property type="match status" value="1"/>
</dbReference>
<dbReference type="EMBL" id="MT436439">
    <property type="protein sequence ID" value="QNI18401.1"/>
    <property type="molecule type" value="Genomic_DNA"/>
</dbReference>
<name>A0A7G8AFL0_9LACO</name>
<keyword evidence="1" id="KW-1133">Transmembrane helix</keyword>
<dbReference type="InterPro" id="IPR046084">
    <property type="entry name" value="TrbL_4"/>
</dbReference>
<feature type="transmembrane region" description="Helical" evidence="1">
    <location>
        <begin position="177"/>
        <end position="198"/>
    </location>
</feature>
<dbReference type="RefSeq" id="WP_071665549.1">
    <property type="nucleotide sequence ID" value="NZ_MT436439.1"/>
</dbReference>
<evidence type="ECO:0008006" key="3">
    <source>
        <dbReference type="Google" id="ProtNLM"/>
    </source>
</evidence>
<reference evidence="2" key="1">
    <citation type="submission" date="2020-05" db="EMBL/GenBank/DDBJ databases">
        <title>Two cryptic plasmids from Lactobacillus zymae GU240.</title>
        <authorList>
            <person name="Le H.G."/>
            <person name="Kim J.H."/>
        </authorList>
    </citation>
    <scope>NUCLEOTIDE SEQUENCE</scope>
    <source>
        <strain evidence="2">GU240</strain>
        <plasmid evidence="2">pHG2</plasmid>
    </source>
</reference>
<sequence>MFVIGFSIAKPVNEWLSNLINGMLKWVIDILKSCVNLLNTNLKQIDTWYGIFLAFATSLIVVVVLARILITLISEAEEGTDVTWATIVIDAVKSAAAIPIMVFFQGFIAKYITIPLITYAFNDAGGLSMKSVEHASKVATSHGSGYGYGVPLLILGFFLVVMVVFFFKIGIFFADLAFYNISIPLVGVSIATSSFDYFGTWWKSLVGINLTIVAQTVSLALMVATFGWLDKGWGYLAFTIGFGYMIINPPTVLKGLWQSTGMGKATARMGARQMTSLLKRS</sequence>
<keyword evidence="1" id="KW-0472">Membrane</keyword>
<keyword evidence="2" id="KW-0614">Plasmid</keyword>